<evidence type="ECO:0000313" key="3">
    <source>
        <dbReference type="EMBL" id="CAG5090330.1"/>
    </source>
</evidence>
<feature type="compositionally biased region" description="Basic residues" evidence="1">
    <location>
        <begin position="78"/>
        <end position="87"/>
    </location>
</feature>
<reference evidence="3" key="1">
    <citation type="submission" date="2021-04" db="EMBL/GenBank/DDBJ databases">
        <authorList>
            <person name="Chebbi M.A.C M."/>
        </authorList>
    </citation>
    <scope>NUCLEOTIDE SEQUENCE</scope>
</reference>
<dbReference type="EMBL" id="CAJNRD030001119">
    <property type="protein sequence ID" value="CAG5090330.1"/>
    <property type="molecule type" value="Genomic_DNA"/>
</dbReference>
<keyword evidence="4" id="KW-1185">Reference proteome</keyword>
<dbReference type="PANTHER" id="PTHR33481">
    <property type="entry name" value="REVERSE TRANSCRIPTASE"/>
    <property type="match status" value="1"/>
</dbReference>
<organism evidence="3 4">
    <name type="scientific">Cotesia congregata</name>
    <name type="common">Parasitoid wasp</name>
    <name type="synonym">Apanteles congregatus</name>
    <dbReference type="NCBI Taxonomy" id="51543"/>
    <lineage>
        <taxon>Eukaryota</taxon>
        <taxon>Metazoa</taxon>
        <taxon>Ecdysozoa</taxon>
        <taxon>Arthropoda</taxon>
        <taxon>Hexapoda</taxon>
        <taxon>Insecta</taxon>
        <taxon>Pterygota</taxon>
        <taxon>Neoptera</taxon>
        <taxon>Endopterygota</taxon>
        <taxon>Hymenoptera</taxon>
        <taxon>Apocrita</taxon>
        <taxon>Ichneumonoidea</taxon>
        <taxon>Braconidae</taxon>
        <taxon>Microgastrinae</taxon>
        <taxon>Cotesia</taxon>
    </lineage>
</organism>
<dbReference type="PANTHER" id="PTHR33481:SF1">
    <property type="entry name" value="ENDONUCLEASE_EXONUCLEASE_PHOSPHATASE DOMAIN-CONTAINING PROTEIN-RELATED"/>
    <property type="match status" value="1"/>
</dbReference>
<feature type="compositionally biased region" description="Polar residues" evidence="1">
    <location>
        <begin position="59"/>
        <end position="69"/>
    </location>
</feature>
<name>A0A8J2HB31_COTCN</name>
<protein>
    <recommendedName>
        <fullName evidence="2">Reverse transcriptase domain-containing protein</fullName>
    </recommendedName>
</protein>
<feature type="region of interest" description="Disordered" evidence="1">
    <location>
        <begin position="1"/>
        <end position="97"/>
    </location>
</feature>
<dbReference type="OrthoDB" id="7700999at2759"/>
<evidence type="ECO:0000313" key="4">
    <source>
        <dbReference type="Proteomes" id="UP000786811"/>
    </source>
</evidence>
<evidence type="ECO:0000259" key="2">
    <source>
        <dbReference type="Pfam" id="PF00078"/>
    </source>
</evidence>
<proteinExistence type="predicted"/>
<dbReference type="Proteomes" id="UP000786811">
    <property type="component" value="Unassembled WGS sequence"/>
</dbReference>
<gene>
    <name evidence="3" type="ORF">HICCMSTLAB_LOCUS5588</name>
</gene>
<sequence length="513" mass="57987">MNSLPPTQLISASKDLKTTASSPEEPSMEIETDKTAGTKRPHSATTETSGMEDRVSADNLMSDQPSTGLDGNFIMSKAGRKKKKSKQAKSPAQDERTEAQVWQDLDYEVISSPGSYPLNLKQFRSLMDVTLRVNNTTSEPIQLENGVPIRSVLSVVLFLMTINDIFDSIERPLWANMFADDLTILGRGKDVKILEELIQATLDKLLTWSERTGFKFSDTKTEYMLFTRGHQSEEICLTLGGHPIKRVYSLKILGMIHDPKLSWKKHIETVKSIGYKRLNIIKSLASTVWGAEKNCLLTTYKALIRQKIEYGAIIYDSAHPHVLKALETLQNSALRISLGAYRTSPVTSLLAEALEVPLSLRRKELVMTYAAKKRMSPDNPVKECIFRTSTVDANYSQRPTLPNPLRIRLKKYSNEFNLELSCECMDIGRPGPPWFNLSKLINLELAENPRKDTPSLAFRNLFLELKNKYEHHEEYYTDGSKKWSFIQVTPGSGIHHRKFPAVLLIKNRPGSPI</sequence>
<accession>A0A8J2HB31</accession>
<dbReference type="AlphaFoldDB" id="A0A8J2HB31"/>
<comment type="caution">
    <text evidence="3">The sequence shown here is derived from an EMBL/GenBank/DDBJ whole genome shotgun (WGS) entry which is preliminary data.</text>
</comment>
<dbReference type="Pfam" id="PF00078">
    <property type="entry name" value="RVT_1"/>
    <property type="match status" value="1"/>
</dbReference>
<feature type="compositionally biased region" description="Polar residues" evidence="1">
    <location>
        <begin position="1"/>
        <end position="11"/>
    </location>
</feature>
<dbReference type="InterPro" id="IPR000477">
    <property type="entry name" value="RT_dom"/>
</dbReference>
<feature type="domain" description="Reverse transcriptase" evidence="2">
    <location>
        <begin position="123"/>
        <end position="255"/>
    </location>
</feature>
<evidence type="ECO:0000256" key="1">
    <source>
        <dbReference type="SAM" id="MobiDB-lite"/>
    </source>
</evidence>